<gene>
    <name evidence="3" type="ORF">COK99_01880</name>
</gene>
<dbReference type="EMBL" id="NVDU01000003">
    <property type="protein sequence ID" value="PFV35796.1"/>
    <property type="molecule type" value="Genomic_DNA"/>
</dbReference>
<dbReference type="InterPro" id="IPR036397">
    <property type="entry name" value="RNaseH_sf"/>
</dbReference>
<dbReference type="AlphaFoldDB" id="A0A9X7GFW6"/>
<dbReference type="Proteomes" id="UP000223366">
    <property type="component" value="Unassembled WGS sequence"/>
</dbReference>
<dbReference type="Gene3D" id="3.30.420.10">
    <property type="entry name" value="Ribonuclease H-like superfamily/Ribonuclease H"/>
    <property type="match status" value="1"/>
</dbReference>
<dbReference type="Pfam" id="PF00075">
    <property type="entry name" value="RNase_H"/>
    <property type="match status" value="1"/>
</dbReference>
<evidence type="ECO:0000256" key="1">
    <source>
        <dbReference type="ARBA" id="ARBA00002286"/>
    </source>
</evidence>
<organism evidence="3 4">
    <name type="scientific">Bacillus thuringiensis</name>
    <dbReference type="NCBI Taxonomy" id="1428"/>
    <lineage>
        <taxon>Bacteria</taxon>
        <taxon>Bacillati</taxon>
        <taxon>Bacillota</taxon>
        <taxon>Bacilli</taxon>
        <taxon>Bacillales</taxon>
        <taxon>Bacillaceae</taxon>
        <taxon>Bacillus</taxon>
        <taxon>Bacillus cereus group</taxon>
    </lineage>
</organism>
<proteinExistence type="predicted"/>
<dbReference type="InterPro" id="IPR002156">
    <property type="entry name" value="RNaseH_domain"/>
</dbReference>
<evidence type="ECO:0000313" key="3">
    <source>
        <dbReference type="EMBL" id="PFV35796.1"/>
    </source>
</evidence>
<dbReference type="GO" id="GO:0003676">
    <property type="term" value="F:nucleic acid binding"/>
    <property type="evidence" value="ECO:0007669"/>
    <property type="project" value="InterPro"/>
</dbReference>
<dbReference type="GO" id="GO:0004523">
    <property type="term" value="F:RNA-DNA hybrid ribonuclease activity"/>
    <property type="evidence" value="ECO:0007669"/>
    <property type="project" value="InterPro"/>
</dbReference>
<feature type="domain" description="RNase H type-1" evidence="2">
    <location>
        <begin position="7"/>
        <end position="156"/>
    </location>
</feature>
<accession>A0A9X7GFW6</accession>
<evidence type="ECO:0000259" key="2">
    <source>
        <dbReference type="PROSITE" id="PS50879"/>
    </source>
</evidence>
<reference evidence="3 4" key="1">
    <citation type="submission" date="2017-09" db="EMBL/GenBank/DDBJ databases">
        <title>Large-scale bioinformatics analysis of Bacillus genomes uncovers conserved roles of natural products in bacterial physiology.</title>
        <authorList>
            <consortium name="Agbiome Team Llc"/>
            <person name="Bleich R.M."/>
            <person name="Grubbs K.J."/>
            <person name="Santa Maria K.C."/>
            <person name="Allen S.E."/>
            <person name="Farag S."/>
            <person name="Shank E.A."/>
            <person name="Bowers A."/>
        </authorList>
    </citation>
    <scope>NUCLEOTIDE SEQUENCE [LARGE SCALE GENOMIC DNA]</scope>
    <source>
        <strain evidence="3 4">AFS060060</strain>
    </source>
</reference>
<dbReference type="PROSITE" id="PS50879">
    <property type="entry name" value="RNASE_H_1"/>
    <property type="match status" value="1"/>
</dbReference>
<sequence>MSKSQFDKMKVDLWVSGSVDQEKNGGWCSYLHSCINGQDYTKKIGGYAKDTTATRMTLNAILNALKLLKKDKPIFIHIYTSVAPVSAGLNKNMHKWASNNWLTSKGVYPQHLDLWQEIFDILTDSTRVIAFKVHLQNSANHQDHYRLHTISSSAEYLIKGKKDLYEVALV</sequence>
<dbReference type="InterPro" id="IPR012337">
    <property type="entry name" value="RNaseH-like_sf"/>
</dbReference>
<comment type="caution">
    <text evidence="3">The sequence shown here is derived from an EMBL/GenBank/DDBJ whole genome shotgun (WGS) entry which is preliminary data.</text>
</comment>
<evidence type="ECO:0000313" key="4">
    <source>
        <dbReference type="Proteomes" id="UP000223366"/>
    </source>
</evidence>
<dbReference type="SUPFAM" id="SSF53098">
    <property type="entry name" value="Ribonuclease H-like"/>
    <property type="match status" value="1"/>
</dbReference>
<dbReference type="RefSeq" id="WP_098205396.1">
    <property type="nucleotide sequence ID" value="NZ_NTYX01000011.1"/>
</dbReference>
<protein>
    <recommendedName>
        <fullName evidence="2">RNase H type-1 domain-containing protein</fullName>
    </recommendedName>
</protein>
<name>A0A9X7GFW6_BACTU</name>
<comment type="function">
    <text evidence="1">Involved in the transposition of the insertion sequence.</text>
</comment>